<proteinExistence type="predicted"/>
<evidence type="ECO:0000256" key="1">
    <source>
        <dbReference type="SAM" id="MobiDB-lite"/>
    </source>
</evidence>
<dbReference type="InterPro" id="IPR008503">
    <property type="entry name" value="Asp_endopeptidase"/>
</dbReference>
<dbReference type="Pfam" id="PF05618">
    <property type="entry name" value="Zn_protease"/>
    <property type="match status" value="1"/>
</dbReference>
<protein>
    <recommendedName>
        <fullName evidence="3">Retropepsin-like aspartic endopeptidase domain-containing protein</fullName>
    </recommendedName>
</protein>
<gene>
    <name evidence="4" type="ORF">D4A39_14895</name>
</gene>
<feature type="region of interest" description="Disordered" evidence="1">
    <location>
        <begin position="173"/>
        <end position="198"/>
    </location>
</feature>
<dbReference type="RefSeq" id="WP_022984390.1">
    <property type="nucleotide sequence ID" value="NZ_CAXGPP010000079.1"/>
</dbReference>
<dbReference type="InterPro" id="IPR021109">
    <property type="entry name" value="Peptidase_aspartic_dom_sf"/>
</dbReference>
<feature type="domain" description="Retropepsin-like aspartic endopeptidase" evidence="3">
    <location>
        <begin position="26"/>
        <end position="172"/>
    </location>
</feature>
<dbReference type="PANTHER" id="PTHR38037:SF2">
    <property type="entry name" value="ATP-DEPENDENT ZINC PROTEASE DOMAIN-CONTAINING PROTEIN-RELATED"/>
    <property type="match status" value="1"/>
</dbReference>
<evidence type="ECO:0000256" key="2">
    <source>
        <dbReference type="SAM" id="SignalP"/>
    </source>
</evidence>
<dbReference type="Gene3D" id="2.40.70.10">
    <property type="entry name" value="Acid Proteases"/>
    <property type="match status" value="1"/>
</dbReference>
<feature type="chain" id="PRO_5019034104" description="Retropepsin-like aspartic endopeptidase domain-containing protein" evidence="2">
    <location>
        <begin position="19"/>
        <end position="198"/>
    </location>
</feature>
<name>A0A418XUZ6_9GAMM</name>
<keyword evidence="2" id="KW-0732">Signal</keyword>
<feature type="signal peptide" evidence="2">
    <location>
        <begin position="1"/>
        <end position="18"/>
    </location>
</feature>
<reference evidence="4 5" key="1">
    <citation type="submission" date="2018-09" db="EMBL/GenBank/DDBJ databases">
        <title>Alcanivorax profundi sp. nov., isolated from 1000 m-depth seawater of the Mariana Trench.</title>
        <authorList>
            <person name="Liu J."/>
        </authorList>
    </citation>
    <scope>NUCLEOTIDE SEQUENCE [LARGE SCALE GENOMIC DNA]</scope>
    <source>
        <strain evidence="4 5">MTEO17</strain>
    </source>
</reference>
<evidence type="ECO:0000313" key="4">
    <source>
        <dbReference type="EMBL" id="RJG16529.1"/>
    </source>
</evidence>
<sequence length="198" mass="22155">MRIPFWLMLLGMSWEASAEASASKMIYGLHEQVFIEELGVTVPAKLDTGADSASLSARYIKTFTRDGQQMVEFDLAIDRDDREELGITQSQWDDIELPLAGHVRIKQRAESLDGDEREYRSRPVVMLTVCMGKRQQQIEVNLTDRSEFSYPMLMGSHALQKLAAVVDPSMQHAAGAPRCESSAKDVNNDEMTEAAEAQ</sequence>
<feature type="compositionally biased region" description="Acidic residues" evidence="1">
    <location>
        <begin position="188"/>
        <end position="198"/>
    </location>
</feature>
<evidence type="ECO:0000259" key="3">
    <source>
        <dbReference type="Pfam" id="PF05618"/>
    </source>
</evidence>
<dbReference type="Proteomes" id="UP000283734">
    <property type="component" value="Unassembled WGS sequence"/>
</dbReference>
<dbReference type="OrthoDB" id="8546610at2"/>
<keyword evidence="5" id="KW-1185">Reference proteome</keyword>
<evidence type="ECO:0000313" key="5">
    <source>
        <dbReference type="Proteomes" id="UP000283734"/>
    </source>
</evidence>
<organism evidence="4 5">
    <name type="scientific">Alcanivorax profundi</name>
    <dbReference type="NCBI Taxonomy" id="2338368"/>
    <lineage>
        <taxon>Bacteria</taxon>
        <taxon>Pseudomonadati</taxon>
        <taxon>Pseudomonadota</taxon>
        <taxon>Gammaproteobacteria</taxon>
        <taxon>Oceanospirillales</taxon>
        <taxon>Alcanivoracaceae</taxon>
        <taxon>Alcanivorax</taxon>
    </lineage>
</organism>
<dbReference type="EMBL" id="QYYA01000005">
    <property type="protein sequence ID" value="RJG16529.1"/>
    <property type="molecule type" value="Genomic_DNA"/>
</dbReference>
<dbReference type="PANTHER" id="PTHR38037">
    <property type="entry name" value="ZN_PROTEASE DOMAIN-CONTAINING PROTEIN"/>
    <property type="match status" value="1"/>
</dbReference>
<dbReference type="SUPFAM" id="SSF50630">
    <property type="entry name" value="Acid proteases"/>
    <property type="match status" value="1"/>
</dbReference>
<accession>A0A418XUZ6</accession>
<comment type="caution">
    <text evidence="4">The sequence shown here is derived from an EMBL/GenBank/DDBJ whole genome shotgun (WGS) entry which is preliminary data.</text>
</comment>
<dbReference type="AlphaFoldDB" id="A0A418XUZ6"/>